<dbReference type="Proteomes" id="UP000887159">
    <property type="component" value="Unassembled WGS sequence"/>
</dbReference>
<evidence type="ECO:0000256" key="1">
    <source>
        <dbReference type="SAM" id="MobiDB-lite"/>
    </source>
</evidence>
<feature type="compositionally biased region" description="Polar residues" evidence="1">
    <location>
        <begin position="45"/>
        <end position="55"/>
    </location>
</feature>
<protein>
    <submittedName>
        <fullName evidence="2">Uncharacterized protein</fullName>
    </submittedName>
</protein>
<organism evidence="2 3">
    <name type="scientific">Trichonephila clavipes</name>
    <name type="common">Golden silk orbweaver</name>
    <name type="synonym">Nephila clavipes</name>
    <dbReference type="NCBI Taxonomy" id="2585209"/>
    <lineage>
        <taxon>Eukaryota</taxon>
        <taxon>Metazoa</taxon>
        <taxon>Ecdysozoa</taxon>
        <taxon>Arthropoda</taxon>
        <taxon>Chelicerata</taxon>
        <taxon>Arachnida</taxon>
        <taxon>Araneae</taxon>
        <taxon>Araneomorphae</taxon>
        <taxon>Entelegynae</taxon>
        <taxon>Araneoidea</taxon>
        <taxon>Nephilidae</taxon>
        <taxon>Trichonephila</taxon>
    </lineage>
</organism>
<proteinExistence type="predicted"/>
<accession>A0A8X6WN93</accession>
<feature type="region of interest" description="Disordered" evidence="1">
    <location>
        <begin position="19"/>
        <end position="118"/>
    </location>
</feature>
<dbReference type="AlphaFoldDB" id="A0A8X6WN93"/>
<gene>
    <name evidence="2" type="primary">NCL1_50502</name>
    <name evidence="2" type="ORF">TNCV_2567681</name>
</gene>
<dbReference type="EMBL" id="BMAU01021438">
    <property type="protein sequence ID" value="GFY36806.1"/>
    <property type="molecule type" value="Genomic_DNA"/>
</dbReference>
<feature type="compositionally biased region" description="Basic and acidic residues" evidence="1">
    <location>
        <begin position="83"/>
        <end position="96"/>
    </location>
</feature>
<sequence length="118" mass="13818">MNQVVLTEYNGDQMTLEMVKRKGQRSGGPERKVQKGSEHRVNKRALSSNYRTNHSLAKFRKKNRREETVTPTTSGYNIRTRIGKREESRPTIERKTQQGGPVRSRKDRERNDSPYIEE</sequence>
<evidence type="ECO:0000313" key="3">
    <source>
        <dbReference type="Proteomes" id="UP000887159"/>
    </source>
</evidence>
<evidence type="ECO:0000313" key="2">
    <source>
        <dbReference type="EMBL" id="GFY36806.1"/>
    </source>
</evidence>
<comment type="caution">
    <text evidence="2">The sequence shown here is derived from an EMBL/GenBank/DDBJ whole genome shotgun (WGS) entry which is preliminary data.</text>
</comment>
<reference evidence="2" key="1">
    <citation type="submission" date="2020-08" db="EMBL/GenBank/DDBJ databases">
        <title>Multicomponent nature underlies the extraordinary mechanical properties of spider dragline silk.</title>
        <authorList>
            <person name="Kono N."/>
            <person name="Nakamura H."/>
            <person name="Mori M."/>
            <person name="Yoshida Y."/>
            <person name="Ohtoshi R."/>
            <person name="Malay A.D."/>
            <person name="Moran D.A.P."/>
            <person name="Tomita M."/>
            <person name="Numata K."/>
            <person name="Arakawa K."/>
        </authorList>
    </citation>
    <scope>NUCLEOTIDE SEQUENCE</scope>
</reference>
<keyword evidence="3" id="KW-1185">Reference proteome</keyword>
<name>A0A8X6WN93_TRICX</name>
<feature type="compositionally biased region" description="Basic and acidic residues" evidence="1">
    <location>
        <begin position="28"/>
        <end position="40"/>
    </location>
</feature>